<dbReference type="EMBL" id="JAYMYS010000006">
    <property type="protein sequence ID" value="KAK7389076.1"/>
    <property type="molecule type" value="Genomic_DNA"/>
</dbReference>
<organism evidence="1 2">
    <name type="scientific">Psophocarpus tetragonolobus</name>
    <name type="common">Winged bean</name>
    <name type="synonym">Dolichos tetragonolobus</name>
    <dbReference type="NCBI Taxonomy" id="3891"/>
    <lineage>
        <taxon>Eukaryota</taxon>
        <taxon>Viridiplantae</taxon>
        <taxon>Streptophyta</taxon>
        <taxon>Embryophyta</taxon>
        <taxon>Tracheophyta</taxon>
        <taxon>Spermatophyta</taxon>
        <taxon>Magnoliopsida</taxon>
        <taxon>eudicotyledons</taxon>
        <taxon>Gunneridae</taxon>
        <taxon>Pentapetalae</taxon>
        <taxon>rosids</taxon>
        <taxon>fabids</taxon>
        <taxon>Fabales</taxon>
        <taxon>Fabaceae</taxon>
        <taxon>Papilionoideae</taxon>
        <taxon>50 kb inversion clade</taxon>
        <taxon>NPAAA clade</taxon>
        <taxon>indigoferoid/millettioid clade</taxon>
        <taxon>Phaseoleae</taxon>
        <taxon>Psophocarpus</taxon>
    </lineage>
</organism>
<dbReference type="AlphaFoldDB" id="A0AAN9S4V3"/>
<dbReference type="Proteomes" id="UP001386955">
    <property type="component" value="Unassembled WGS sequence"/>
</dbReference>
<protein>
    <submittedName>
        <fullName evidence="1">Uncharacterized protein</fullName>
    </submittedName>
</protein>
<accession>A0AAN9S4V3</accession>
<keyword evidence="2" id="KW-1185">Reference proteome</keyword>
<comment type="caution">
    <text evidence="1">The sequence shown here is derived from an EMBL/GenBank/DDBJ whole genome shotgun (WGS) entry which is preliminary data.</text>
</comment>
<name>A0AAN9S4V3_PSOTE</name>
<evidence type="ECO:0000313" key="1">
    <source>
        <dbReference type="EMBL" id="KAK7389076.1"/>
    </source>
</evidence>
<proteinExistence type="predicted"/>
<evidence type="ECO:0000313" key="2">
    <source>
        <dbReference type="Proteomes" id="UP001386955"/>
    </source>
</evidence>
<reference evidence="1 2" key="1">
    <citation type="submission" date="2024-01" db="EMBL/GenBank/DDBJ databases">
        <title>The genomes of 5 underutilized Papilionoideae crops provide insights into root nodulation and disease resistanc.</title>
        <authorList>
            <person name="Jiang F."/>
        </authorList>
    </citation>
    <scope>NUCLEOTIDE SEQUENCE [LARGE SCALE GENOMIC DNA]</scope>
    <source>
        <strain evidence="1">DUOXIRENSHENG_FW03</strain>
        <tissue evidence="1">Leaves</tissue>
    </source>
</reference>
<sequence length="95" mass="11122">MFVFDSSSFQSLTILTTLYLRQNYVTWHVVGLAVIHKPCISADLLPILLHMFYVVLARRLLFPGWKTCGDRISVKFVIQVKLWPTFVFRPSLRKH</sequence>
<gene>
    <name evidence="1" type="ORF">VNO78_23908</name>
</gene>